<evidence type="ECO:0000313" key="2">
    <source>
        <dbReference type="EMBL" id="SFD14477.1"/>
    </source>
</evidence>
<dbReference type="Gene3D" id="2.30.110.10">
    <property type="entry name" value="Electron Transport, Fmn-binding Protein, Chain A"/>
    <property type="match status" value="1"/>
</dbReference>
<accession>A0A1I1PXP1</accession>
<dbReference type="Proteomes" id="UP000198728">
    <property type="component" value="Unassembled WGS sequence"/>
</dbReference>
<name>A0A1I1PXP1_9RHOB</name>
<feature type="domain" description="Pyridoxamine 5'-phosphate oxidase N-terminal" evidence="1">
    <location>
        <begin position="39"/>
        <end position="135"/>
    </location>
</feature>
<dbReference type="InterPro" id="IPR012349">
    <property type="entry name" value="Split_barrel_FMN-bd"/>
</dbReference>
<dbReference type="PANTHER" id="PTHR42815">
    <property type="entry name" value="FAD-BINDING, PUTATIVE (AFU_ORTHOLOGUE AFUA_6G07600)-RELATED"/>
    <property type="match status" value="1"/>
</dbReference>
<dbReference type="Pfam" id="PF01243">
    <property type="entry name" value="PNPOx_N"/>
    <property type="match status" value="1"/>
</dbReference>
<dbReference type="PANTHER" id="PTHR42815:SF2">
    <property type="entry name" value="FAD-BINDING, PUTATIVE (AFU_ORTHOLOGUE AFUA_6G07600)-RELATED"/>
    <property type="match status" value="1"/>
</dbReference>
<evidence type="ECO:0000259" key="1">
    <source>
        <dbReference type="Pfam" id="PF01243"/>
    </source>
</evidence>
<dbReference type="OrthoDB" id="9790331at2"/>
<organism evidence="2 3">
    <name type="scientific">Tropicimonas isoalkanivorans</name>
    <dbReference type="NCBI Taxonomy" id="441112"/>
    <lineage>
        <taxon>Bacteria</taxon>
        <taxon>Pseudomonadati</taxon>
        <taxon>Pseudomonadota</taxon>
        <taxon>Alphaproteobacteria</taxon>
        <taxon>Rhodobacterales</taxon>
        <taxon>Roseobacteraceae</taxon>
        <taxon>Tropicimonas</taxon>
    </lineage>
</organism>
<evidence type="ECO:0000313" key="3">
    <source>
        <dbReference type="Proteomes" id="UP000198728"/>
    </source>
</evidence>
<proteinExistence type="predicted"/>
<sequence length="203" mass="22505">MSSLLFHERNRRLQDRFDSRRIADRLESVTLRQKFSDDDRAFIEGAGFFFLATADADGRPDCSFKGGAVGFVRVTGDDELAFPDYDGNGMFKSLGNILVNPNVGLLFIAMGEIPRRLRVNGIAIVSRDDPDIGTFVGAQLLIRVTARVIFANCPRYIPGRDGPSVYIPREGVEPVEPAWKSFDEFRDAVPPRAPAPVPKTEAD</sequence>
<reference evidence="2 3" key="1">
    <citation type="submission" date="2016-10" db="EMBL/GenBank/DDBJ databases">
        <authorList>
            <person name="de Groot N.N."/>
        </authorList>
    </citation>
    <scope>NUCLEOTIDE SEQUENCE [LARGE SCALE GENOMIC DNA]</scope>
    <source>
        <strain evidence="2 3">DSM 19548</strain>
    </source>
</reference>
<dbReference type="InterPro" id="IPR011576">
    <property type="entry name" value="Pyridox_Oxase_N"/>
</dbReference>
<dbReference type="EMBL" id="FOLG01000017">
    <property type="protein sequence ID" value="SFD14477.1"/>
    <property type="molecule type" value="Genomic_DNA"/>
</dbReference>
<keyword evidence="3" id="KW-1185">Reference proteome</keyword>
<protein>
    <recommendedName>
        <fullName evidence="1">Pyridoxamine 5'-phosphate oxidase N-terminal domain-containing protein</fullName>
    </recommendedName>
</protein>
<dbReference type="SUPFAM" id="SSF50475">
    <property type="entry name" value="FMN-binding split barrel"/>
    <property type="match status" value="1"/>
</dbReference>
<dbReference type="STRING" id="441112.SAMN04488094_1175"/>
<gene>
    <name evidence="2" type="ORF">SAMN04488094_1175</name>
</gene>
<dbReference type="AlphaFoldDB" id="A0A1I1PXP1"/>
<dbReference type="RefSeq" id="WP_093362572.1">
    <property type="nucleotide sequence ID" value="NZ_FOLG01000017.1"/>
</dbReference>